<sequence>MATVKDDFILATRLKKLCIEKGISIKELSLETEVPLKTIYGWIAGSHPRNLRDVKKVAEALGVTIESLCFASPSKTKSPTAKKDSFRDEE</sequence>
<dbReference type="AlphaFoldDB" id="A0A150WKB7"/>
<dbReference type="CDD" id="cd00093">
    <property type="entry name" value="HTH_XRE"/>
    <property type="match status" value="1"/>
</dbReference>
<dbReference type="Gene3D" id="1.10.260.40">
    <property type="entry name" value="lambda repressor-like DNA-binding domains"/>
    <property type="match status" value="1"/>
</dbReference>
<evidence type="ECO:0000313" key="3">
    <source>
        <dbReference type="Proteomes" id="UP000075320"/>
    </source>
</evidence>
<name>A0A150WKB7_BDEBC</name>
<evidence type="ECO:0000313" key="2">
    <source>
        <dbReference type="EMBL" id="KYG63981.1"/>
    </source>
</evidence>
<protein>
    <recommendedName>
        <fullName evidence="1">HTH cro/C1-type domain-containing protein</fullName>
    </recommendedName>
</protein>
<dbReference type="Pfam" id="PF01381">
    <property type="entry name" value="HTH_3"/>
    <property type="match status" value="1"/>
</dbReference>
<dbReference type="PROSITE" id="PS50943">
    <property type="entry name" value="HTH_CROC1"/>
    <property type="match status" value="1"/>
</dbReference>
<dbReference type="InterPro" id="IPR001387">
    <property type="entry name" value="Cro/C1-type_HTH"/>
</dbReference>
<keyword evidence="3" id="KW-1185">Reference proteome</keyword>
<dbReference type="OrthoDB" id="9781521at2"/>
<proteinExistence type="predicted"/>
<dbReference type="EMBL" id="LUKE01000003">
    <property type="protein sequence ID" value="KYG63981.1"/>
    <property type="molecule type" value="Genomic_DNA"/>
</dbReference>
<dbReference type="GO" id="GO:0003677">
    <property type="term" value="F:DNA binding"/>
    <property type="evidence" value="ECO:0007669"/>
    <property type="project" value="InterPro"/>
</dbReference>
<dbReference type="RefSeq" id="WP_061835919.1">
    <property type="nucleotide sequence ID" value="NZ_LUKE01000003.1"/>
</dbReference>
<accession>A0A150WKB7</accession>
<comment type="caution">
    <text evidence="2">The sequence shown here is derived from an EMBL/GenBank/DDBJ whole genome shotgun (WGS) entry which is preliminary data.</text>
</comment>
<reference evidence="2 3" key="1">
    <citation type="submission" date="2016-03" db="EMBL/GenBank/DDBJ databases">
        <authorList>
            <person name="Ploux O."/>
        </authorList>
    </citation>
    <scope>NUCLEOTIDE SEQUENCE [LARGE SCALE GENOMIC DNA]</scope>
    <source>
        <strain evidence="2 3">R0</strain>
    </source>
</reference>
<gene>
    <name evidence="2" type="ORF">AZI86_14320</name>
</gene>
<dbReference type="SUPFAM" id="SSF47413">
    <property type="entry name" value="lambda repressor-like DNA-binding domains"/>
    <property type="match status" value="1"/>
</dbReference>
<dbReference type="InterPro" id="IPR010982">
    <property type="entry name" value="Lambda_DNA-bd_dom_sf"/>
</dbReference>
<feature type="domain" description="HTH cro/C1-type" evidence="1">
    <location>
        <begin position="14"/>
        <end position="68"/>
    </location>
</feature>
<dbReference type="Proteomes" id="UP000075320">
    <property type="component" value="Unassembled WGS sequence"/>
</dbReference>
<dbReference type="SMART" id="SM00530">
    <property type="entry name" value="HTH_XRE"/>
    <property type="match status" value="1"/>
</dbReference>
<organism evidence="2 3">
    <name type="scientific">Bdellovibrio bacteriovorus</name>
    <dbReference type="NCBI Taxonomy" id="959"/>
    <lineage>
        <taxon>Bacteria</taxon>
        <taxon>Pseudomonadati</taxon>
        <taxon>Bdellovibrionota</taxon>
        <taxon>Bdellovibrionia</taxon>
        <taxon>Bdellovibrionales</taxon>
        <taxon>Pseudobdellovibrionaceae</taxon>
        <taxon>Bdellovibrio</taxon>
    </lineage>
</organism>
<evidence type="ECO:0000259" key="1">
    <source>
        <dbReference type="PROSITE" id="PS50943"/>
    </source>
</evidence>